<feature type="domain" description="Rieske" evidence="8">
    <location>
        <begin position="58"/>
        <end position="165"/>
    </location>
</feature>
<dbReference type="GO" id="GO:0051213">
    <property type="term" value="F:dioxygenase activity"/>
    <property type="evidence" value="ECO:0007669"/>
    <property type="project" value="UniProtKB-KW"/>
</dbReference>
<comment type="caution">
    <text evidence="9">The sequence shown here is derived from an EMBL/GenBank/DDBJ whole genome shotgun (WGS) entry which is preliminary data.</text>
</comment>
<dbReference type="CDD" id="cd03469">
    <property type="entry name" value="Rieske_RO_Alpha_N"/>
    <property type="match status" value="1"/>
</dbReference>
<dbReference type="Gene3D" id="3.90.380.10">
    <property type="entry name" value="Naphthalene 1,2-dioxygenase Alpha Subunit, Chain A, domain 1"/>
    <property type="match status" value="2"/>
</dbReference>
<evidence type="ECO:0000256" key="3">
    <source>
        <dbReference type="ARBA" id="ARBA00022723"/>
    </source>
</evidence>
<evidence type="ECO:0000256" key="5">
    <source>
        <dbReference type="ARBA" id="ARBA00023004"/>
    </source>
</evidence>
<accession>A0A2W5R5F4</accession>
<evidence type="ECO:0000313" key="9">
    <source>
        <dbReference type="EMBL" id="PZQ84024.1"/>
    </source>
</evidence>
<keyword evidence="2" id="KW-0001">2Fe-2S</keyword>
<dbReference type="GO" id="GO:0005506">
    <property type="term" value="F:iron ion binding"/>
    <property type="evidence" value="ECO:0007669"/>
    <property type="project" value="InterPro"/>
</dbReference>
<dbReference type="SUPFAM" id="SSF50022">
    <property type="entry name" value="ISP domain"/>
    <property type="match status" value="1"/>
</dbReference>
<comment type="cofactor">
    <cofactor evidence="1">
        <name>Fe cation</name>
        <dbReference type="ChEBI" id="CHEBI:24875"/>
    </cofactor>
</comment>
<dbReference type="InterPro" id="IPR001663">
    <property type="entry name" value="Rng_hydr_dOase-A"/>
</dbReference>
<keyword evidence="5" id="KW-0408">Iron</keyword>
<keyword evidence="9" id="KW-0223">Dioxygenase</keyword>
<dbReference type="Proteomes" id="UP000248887">
    <property type="component" value="Unassembled WGS sequence"/>
</dbReference>
<reference evidence="9 10" key="1">
    <citation type="submission" date="2017-08" db="EMBL/GenBank/DDBJ databases">
        <title>Infants hospitalized years apart are colonized by the same room-sourced microbial strains.</title>
        <authorList>
            <person name="Brooks B."/>
            <person name="Olm M.R."/>
            <person name="Firek B.A."/>
            <person name="Baker R."/>
            <person name="Thomas B.C."/>
            <person name="Morowitz M.J."/>
            <person name="Banfield J.F."/>
        </authorList>
    </citation>
    <scope>NUCLEOTIDE SEQUENCE [LARGE SCALE GENOMIC DNA]</scope>
    <source>
        <strain evidence="9">S2_005_001_R2_27</strain>
    </source>
</reference>
<proteinExistence type="predicted"/>
<dbReference type="GO" id="GO:0051537">
    <property type="term" value="F:2 iron, 2 sulfur cluster binding"/>
    <property type="evidence" value="ECO:0007669"/>
    <property type="project" value="UniProtKB-KW"/>
</dbReference>
<dbReference type="InterPro" id="IPR015879">
    <property type="entry name" value="Ring_hydroxy_dOase_asu_C_dom"/>
</dbReference>
<dbReference type="PROSITE" id="PS00570">
    <property type="entry name" value="RING_HYDROXYL_ALPHA"/>
    <property type="match status" value="1"/>
</dbReference>
<evidence type="ECO:0000256" key="2">
    <source>
        <dbReference type="ARBA" id="ARBA00022714"/>
    </source>
</evidence>
<keyword evidence="4" id="KW-0560">Oxidoreductase</keyword>
<dbReference type="AlphaFoldDB" id="A0A2W5R5F4"/>
<dbReference type="SUPFAM" id="SSF55961">
    <property type="entry name" value="Bet v1-like"/>
    <property type="match status" value="1"/>
</dbReference>
<keyword evidence="6" id="KW-0411">Iron-sulfur</keyword>
<dbReference type="PANTHER" id="PTHR43756:SF5">
    <property type="entry name" value="CHOLINE MONOOXYGENASE, CHLOROPLASTIC"/>
    <property type="match status" value="1"/>
</dbReference>
<evidence type="ECO:0000256" key="1">
    <source>
        <dbReference type="ARBA" id="ARBA00001962"/>
    </source>
</evidence>
<dbReference type="Pfam" id="PF00848">
    <property type="entry name" value="Ring_hydroxyl_A"/>
    <property type="match status" value="1"/>
</dbReference>
<dbReference type="EMBL" id="QFQD01000014">
    <property type="protein sequence ID" value="PZQ84024.1"/>
    <property type="molecule type" value="Genomic_DNA"/>
</dbReference>
<gene>
    <name evidence="9" type="ORF">DI549_06095</name>
</gene>
<evidence type="ECO:0000256" key="7">
    <source>
        <dbReference type="ARBA" id="ARBA00023027"/>
    </source>
</evidence>
<organism evidence="9 10">
    <name type="scientific">Ancylobacter novellus</name>
    <name type="common">Thiobacillus novellus</name>
    <dbReference type="NCBI Taxonomy" id="921"/>
    <lineage>
        <taxon>Bacteria</taxon>
        <taxon>Pseudomonadati</taxon>
        <taxon>Pseudomonadota</taxon>
        <taxon>Alphaproteobacteria</taxon>
        <taxon>Hyphomicrobiales</taxon>
        <taxon>Xanthobacteraceae</taxon>
        <taxon>Ancylobacter</taxon>
    </lineage>
</organism>
<evidence type="ECO:0000256" key="6">
    <source>
        <dbReference type="ARBA" id="ARBA00023014"/>
    </source>
</evidence>
<dbReference type="InterPro" id="IPR036922">
    <property type="entry name" value="Rieske_2Fe-2S_sf"/>
</dbReference>
<name>A0A2W5R5F4_ANCNO</name>
<evidence type="ECO:0000313" key="10">
    <source>
        <dbReference type="Proteomes" id="UP000248887"/>
    </source>
</evidence>
<dbReference type="PRINTS" id="PR00090">
    <property type="entry name" value="RNGDIOXGNASE"/>
</dbReference>
<dbReference type="InterPro" id="IPR017941">
    <property type="entry name" value="Rieske_2Fe-2S"/>
</dbReference>
<dbReference type="Gene3D" id="2.102.10.10">
    <property type="entry name" value="Rieske [2Fe-2S] iron-sulphur domain"/>
    <property type="match status" value="1"/>
</dbReference>
<dbReference type="InterPro" id="IPR015881">
    <property type="entry name" value="ARHD_Rieske_2Fe_2S"/>
</dbReference>
<evidence type="ECO:0000259" key="8">
    <source>
        <dbReference type="PROSITE" id="PS51296"/>
    </source>
</evidence>
<keyword evidence="7" id="KW-0520">NAD</keyword>
<sequence length="395" mass="44325">MPGIAEGRHRKTMETTLVPEPYVWSEPPLGDAKSAPTRFYTDPTIFKAEVEHIHLKNWFFAGRVEEVANPGDYKTLHSIGGPVALVRGEDGVLRAFANFCRHRASILLEGCGNATNIICPYHAWNYRLDGSLAGAPGMREVPKFEKPPHGLIPIRMEIWEGSIFLNYDDNAPSLTEHLGNMPELVGSHRLGDMVKTWHMEIETRCNWKLLLENAMETYHTGVVHAATVGAQRSVSFPTEGNWHVIQVQAKRSIAVLGQEPPFPAIEGLSEQAQQGTFFTVIEPTVQFVYAQDCMWWLAVRPVAVDRTVLSVGGCFPKAYTELPDFEERAGPYYKRWEAVALEDVSILERQQIGLSSCLARPGPLSWRDDMVLAMNRWVMARLPAPLVDDMMADGW</sequence>
<dbReference type="PANTHER" id="PTHR43756">
    <property type="entry name" value="CHOLINE MONOOXYGENASE, CHLOROPLASTIC"/>
    <property type="match status" value="1"/>
</dbReference>
<protein>
    <submittedName>
        <fullName evidence="9">Aromatic ring-hydroxylating dioxygenase subunit alpha</fullName>
    </submittedName>
</protein>
<dbReference type="PROSITE" id="PS51296">
    <property type="entry name" value="RIESKE"/>
    <property type="match status" value="1"/>
</dbReference>
<dbReference type="Pfam" id="PF00355">
    <property type="entry name" value="Rieske"/>
    <property type="match status" value="1"/>
</dbReference>
<keyword evidence="3" id="KW-0479">Metal-binding</keyword>
<evidence type="ECO:0000256" key="4">
    <source>
        <dbReference type="ARBA" id="ARBA00023002"/>
    </source>
</evidence>